<dbReference type="InterPro" id="IPR050765">
    <property type="entry name" value="Riboflavin_Biosynth_HTPR"/>
</dbReference>
<keyword evidence="6" id="KW-1185">Reference proteome</keyword>
<protein>
    <submittedName>
        <fullName evidence="5">Riboflavin deaminase</fullName>
    </submittedName>
</protein>
<accession>A0A8J3MEF7</accession>
<evidence type="ECO:0000313" key="6">
    <source>
        <dbReference type="Proteomes" id="UP000611500"/>
    </source>
</evidence>
<comment type="pathway">
    <text evidence="1">Cofactor biosynthesis; riboflavin biosynthesis.</text>
</comment>
<dbReference type="PANTHER" id="PTHR38011">
    <property type="entry name" value="DIHYDROFOLATE REDUCTASE FAMILY PROTEIN (AFU_ORTHOLOGUE AFUA_8G06820)"/>
    <property type="match status" value="1"/>
</dbReference>
<feature type="domain" description="Bacterial bifunctional deaminase-reductase C-terminal" evidence="4">
    <location>
        <begin position="4"/>
        <end position="217"/>
    </location>
</feature>
<organism evidence="5 6">
    <name type="scientific">Pseudodonghicola xiamenensis</name>
    <dbReference type="NCBI Taxonomy" id="337702"/>
    <lineage>
        <taxon>Bacteria</taxon>
        <taxon>Pseudomonadati</taxon>
        <taxon>Pseudomonadota</taxon>
        <taxon>Alphaproteobacteria</taxon>
        <taxon>Rhodobacterales</taxon>
        <taxon>Paracoccaceae</taxon>
        <taxon>Pseudodonghicola</taxon>
    </lineage>
</organism>
<sequence length="226" mass="24528">MPRPHITCHMITTIDGRLHTERWPQSQTELLAVYDRVAARIETQGWIVGRVSLEGWLPHSEPMLDPVPSSRTDLFANRAGRRIGIIFDRSGRVLPDTDELEGDHLVLVLSGRVSQAHVDRLVARGISVVFSGPEGDDIEGALVRIAQTFGIDRLLLEGGGTLNGAFLAKGLIDATSTLVLPVIDGAAGTPAIYERQGEMPASALVLTHVETLEGGVVWLRHTLHTS</sequence>
<comment type="caution">
    <text evidence="5">The sequence shown here is derived from an EMBL/GenBank/DDBJ whole genome shotgun (WGS) entry which is preliminary data.</text>
</comment>
<evidence type="ECO:0000259" key="4">
    <source>
        <dbReference type="Pfam" id="PF01872"/>
    </source>
</evidence>
<dbReference type="AlphaFoldDB" id="A0A8J3MEF7"/>
<reference evidence="5" key="2">
    <citation type="submission" date="2020-09" db="EMBL/GenBank/DDBJ databases">
        <authorList>
            <person name="Sun Q."/>
            <person name="Zhou Y."/>
        </authorList>
    </citation>
    <scope>NUCLEOTIDE SEQUENCE</scope>
    <source>
        <strain evidence="5">CGMCC 1.7081</strain>
    </source>
</reference>
<keyword evidence="2" id="KW-0521">NADP</keyword>
<dbReference type="InterPro" id="IPR002734">
    <property type="entry name" value="RibDG_C"/>
</dbReference>
<dbReference type="RefSeq" id="WP_028095278.1">
    <property type="nucleotide sequence ID" value="NZ_BNAP01000037.1"/>
</dbReference>
<gene>
    <name evidence="5" type="ORF">GCM10010961_41610</name>
</gene>
<evidence type="ECO:0000256" key="3">
    <source>
        <dbReference type="ARBA" id="ARBA00023002"/>
    </source>
</evidence>
<name>A0A8J3MEF7_9RHOB</name>
<evidence type="ECO:0000313" key="5">
    <source>
        <dbReference type="EMBL" id="GHH03509.1"/>
    </source>
</evidence>
<reference evidence="5" key="1">
    <citation type="journal article" date="2014" name="Int. J. Syst. Evol. Microbiol.">
        <title>Complete genome sequence of Corynebacterium casei LMG S-19264T (=DSM 44701T), isolated from a smear-ripened cheese.</title>
        <authorList>
            <consortium name="US DOE Joint Genome Institute (JGI-PGF)"/>
            <person name="Walter F."/>
            <person name="Albersmeier A."/>
            <person name="Kalinowski J."/>
            <person name="Ruckert C."/>
        </authorList>
    </citation>
    <scope>NUCLEOTIDE SEQUENCE</scope>
    <source>
        <strain evidence="5">CGMCC 1.7081</strain>
    </source>
</reference>
<dbReference type="Gene3D" id="3.40.430.10">
    <property type="entry name" value="Dihydrofolate Reductase, subunit A"/>
    <property type="match status" value="1"/>
</dbReference>
<dbReference type="GO" id="GO:0009231">
    <property type="term" value="P:riboflavin biosynthetic process"/>
    <property type="evidence" value="ECO:0007669"/>
    <property type="project" value="InterPro"/>
</dbReference>
<proteinExistence type="predicted"/>
<dbReference type="PANTHER" id="PTHR38011:SF7">
    <property type="entry name" value="2,5-DIAMINO-6-RIBOSYLAMINO-4(3H)-PYRIMIDINONE 5'-PHOSPHATE REDUCTASE"/>
    <property type="match status" value="1"/>
</dbReference>
<dbReference type="EMBL" id="BNAP01000037">
    <property type="protein sequence ID" value="GHH03509.1"/>
    <property type="molecule type" value="Genomic_DNA"/>
</dbReference>
<evidence type="ECO:0000256" key="1">
    <source>
        <dbReference type="ARBA" id="ARBA00005104"/>
    </source>
</evidence>
<keyword evidence="3" id="KW-0560">Oxidoreductase</keyword>
<dbReference type="InterPro" id="IPR024072">
    <property type="entry name" value="DHFR-like_dom_sf"/>
</dbReference>
<dbReference type="GO" id="GO:0008703">
    <property type="term" value="F:5-amino-6-(5-phosphoribosylamino)uracil reductase activity"/>
    <property type="evidence" value="ECO:0007669"/>
    <property type="project" value="InterPro"/>
</dbReference>
<evidence type="ECO:0000256" key="2">
    <source>
        <dbReference type="ARBA" id="ARBA00022857"/>
    </source>
</evidence>
<dbReference type="SUPFAM" id="SSF53597">
    <property type="entry name" value="Dihydrofolate reductase-like"/>
    <property type="match status" value="1"/>
</dbReference>
<dbReference type="Proteomes" id="UP000611500">
    <property type="component" value="Unassembled WGS sequence"/>
</dbReference>
<dbReference type="Pfam" id="PF01872">
    <property type="entry name" value="RibD_C"/>
    <property type="match status" value="1"/>
</dbReference>